<keyword evidence="3" id="KW-1185">Reference proteome</keyword>
<evidence type="ECO:0000313" key="2">
    <source>
        <dbReference type="EMBL" id="GGU80931.1"/>
    </source>
</evidence>
<dbReference type="EMBL" id="BMSC01000012">
    <property type="protein sequence ID" value="GGU80931.1"/>
    <property type="molecule type" value="Genomic_DNA"/>
</dbReference>
<name>A0A8H9HRL3_9ACTN</name>
<comment type="caution">
    <text evidence="2">The sequence shown here is derived from an EMBL/GenBank/DDBJ whole genome shotgun (WGS) entry which is preliminary data.</text>
</comment>
<reference evidence="1 3" key="2">
    <citation type="submission" date="2020-02" db="EMBL/GenBank/DDBJ databases">
        <title>Whole genome shotgun sequence of Streptomyces gougerotii NBRC 13043.</title>
        <authorList>
            <person name="Ichikawa N."/>
            <person name="Komaki H."/>
            <person name="Tamura T."/>
        </authorList>
    </citation>
    <scope>NUCLEOTIDE SEQUENCE [LARGE SCALE GENOMIC DNA]</scope>
    <source>
        <strain evidence="1 3">NBRC 13043</strain>
    </source>
</reference>
<reference evidence="2" key="3">
    <citation type="submission" date="2020-09" db="EMBL/GenBank/DDBJ databases">
        <authorList>
            <person name="Sun Q."/>
            <person name="Ohkuma M."/>
        </authorList>
    </citation>
    <scope>NUCLEOTIDE SEQUENCE</scope>
    <source>
        <strain evidence="2">JCM 4136</strain>
    </source>
</reference>
<sequence length="65" mass="6736">MREAIPVAAVEVMGLGLRICGADRRGTVPVGRRAAGRPGVRPVVVRAATGNARFRACGWLPVPSG</sequence>
<dbReference type="Proteomes" id="UP000660975">
    <property type="component" value="Unassembled WGS sequence"/>
</dbReference>
<gene>
    <name evidence="2" type="ORF">GCM10010227_39160</name>
    <name evidence="1" type="ORF">Sgou_27290</name>
</gene>
<reference evidence="2" key="1">
    <citation type="journal article" date="2014" name="Int. J. Syst. Evol. Microbiol.">
        <title>Complete genome sequence of Corynebacterium casei LMG S-19264T (=DSM 44701T), isolated from a smear-ripened cheese.</title>
        <authorList>
            <consortium name="US DOE Joint Genome Institute (JGI-PGF)"/>
            <person name="Walter F."/>
            <person name="Albersmeier A."/>
            <person name="Kalinowski J."/>
            <person name="Ruckert C."/>
        </authorList>
    </citation>
    <scope>NUCLEOTIDE SEQUENCE</scope>
    <source>
        <strain evidence="2">JCM 4136</strain>
    </source>
</reference>
<dbReference type="AlphaFoldDB" id="A0A8H9HRL3"/>
<dbReference type="Proteomes" id="UP000480804">
    <property type="component" value="Unassembled WGS sequence"/>
</dbReference>
<evidence type="ECO:0000313" key="4">
    <source>
        <dbReference type="Proteomes" id="UP000660975"/>
    </source>
</evidence>
<organism evidence="2 4">
    <name type="scientific">Streptomyces gougerotii</name>
    <dbReference type="NCBI Taxonomy" id="53448"/>
    <lineage>
        <taxon>Bacteria</taxon>
        <taxon>Bacillati</taxon>
        <taxon>Actinomycetota</taxon>
        <taxon>Actinomycetes</taxon>
        <taxon>Kitasatosporales</taxon>
        <taxon>Streptomycetaceae</taxon>
        <taxon>Streptomyces</taxon>
        <taxon>Streptomyces diastaticus group</taxon>
    </lineage>
</organism>
<proteinExistence type="predicted"/>
<dbReference type="EMBL" id="BLLO01000017">
    <property type="protein sequence ID" value="GFH78059.1"/>
    <property type="molecule type" value="Genomic_DNA"/>
</dbReference>
<protein>
    <submittedName>
        <fullName evidence="2">Uncharacterized protein</fullName>
    </submittedName>
</protein>
<evidence type="ECO:0000313" key="3">
    <source>
        <dbReference type="Proteomes" id="UP000480804"/>
    </source>
</evidence>
<accession>A0A8H9HRL3</accession>
<evidence type="ECO:0000313" key="1">
    <source>
        <dbReference type="EMBL" id="GFH78059.1"/>
    </source>
</evidence>